<evidence type="ECO:0000313" key="2">
    <source>
        <dbReference type="EMBL" id="KAK3170190.1"/>
    </source>
</evidence>
<protein>
    <submittedName>
        <fullName evidence="2">Uncharacterized protein</fullName>
    </submittedName>
</protein>
<reference evidence="2" key="1">
    <citation type="submission" date="2022-11" db="EMBL/GenBank/DDBJ databases">
        <title>Chromosomal genome sequence assembly and mating type (MAT) locus characterization of the leprose asexual lichenized fungus Lepraria neglecta (Nyl.) Erichsen.</title>
        <authorList>
            <person name="Allen J.L."/>
            <person name="Pfeffer B."/>
        </authorList>
    </citation>
    <scope>NUCLEOTIDE SEQUENCE</scope>
    <source>
        <strain evidence="2">Allen 5258</strain>
    </source>
</reference>
<evidence type="ECO:0000256" key="1">
    <source>
        <dbReference type="SAM" id="MobiDB-lite"/>
    </source>
</evidence>
<feature type="region of interest" description="Disordered" evidence="1">
    <location>
        <begin position="42"/>
        <end position="68"/>
    </location>
</feature>
<accession>A0AAD9Z2J5</accession>
<dbReference type="Proteomes" id="UP001276659">
    <property type="component" value="Unassembled WGS sequence"/>
</dbReference>
<gene>
    <name evidence="2" type="ORF">OEA41_009576</name>
</gene>
<dbReference type="AlphaFoldDB" id="A0AAD9Z2J5"/>
<organism evidence="2 3">
    <name type="scientific">Lepraria neglecta</name>
    <dbReference type="NCBI Taxonomy" id="209136"/>
    <lineage>
        <taxon>Eukaryota</taxon>
        <taxon>Fungi</taxon>
        <taxon>Dikarya</taxon>
        <taxon>Ascomycota</taxon>
        <taxon>Pezizomycotina</taxon>
        <taxon>Lecanoromycetes</taxon>
        <taxon>OSLEUM clade</taxon>
        <taxon>Lecanoromycetidae</taxon>
        <taxon>Lecanorales</taxon>
        <taxon>Lecanorineae</taxon>
        <taxon>Stereocaulaceae</taxon>
        <taxon>Lepraria</taxon>
    </lineage>
</organism>
<feature type="compositionally biased region" description="Polar residues" evidence="1">
    <location>
        <begin position="56"/>
        <end position="68"/>
    </location>
</feature>
<sequence length="96" mass="10959">MAVTKTELTARLEPAKRQFHQWFYREFDSIRQIKDYPRLYAASPTTTSKPMKANGRTANVNGTRNGSTMVADEHVDKGEAPHQKMEYWSGIERGGL</sequence>
<evidence type="ECO:0000313" key="3">
    <source>
        <dbReference type="Proteomes" id="UP001276659"/>
    </source>
</evidence>
<keyword evidence="3" id="KW-1185">Reference proteome</keyword>
<name>A0AAD9Z2J5_9LECA</name>
<proteinExistence type="predicted"/>
<dbReference type="EMBL" id="JASNWA010000009">
    <property type="protein sequence ID" value="KAK3170190.1"/>
    <property type="molecule type" value="Genomic_DNA"/>
</dbReference>
<comment type="caution">
    <text evidence="2">The sequence shown here is derived from an EMBL/GenBank/DDBJ whole genome shotgun (WGS) entry which is preliminary data.</text>
</comment>